<dbReference type="InterPro" id="IPR000634">
    <property type="entry name" value="Ser/Thr_deHydtase_PyrdxlP-BS"/>
</dbReference>
<dbReference type="EC" id="4.3.1.19" evidence="7"/>
<dbReference type="FunCoup" id="A0LG82">
    <property type="interactions" value="426"/>
</dbReference>
<dbReference type="eggNOG" id="COG1171">
    <property type="taxonomic scope" value="Bacteria"/>
</dbReference>
<comment type="similarity">
    <text evidence="2">Belongs to the serine/threonine dehydratase family.</text>
</comment>
<dbReference type="InterPro" id="IPR002912">
    <property type="entry name" value="ACT_dom"/>
</dbReference>
<dbReference type="FunFam" id="3.40.50.1100:FF:000005">
    <property type="entry name" value="Threonine dehydratase catabolic"/>
    <property type="match status" value="1"/>
</dbReference>
<dbReference type="PANTHER" id="PTHR48078:SF6">
    <property type="entry name" value="L-THREONINE DEHYDRATASE CATABOLIC TDCB"/>
    <property type="match status" value="1"/>
</dbReference>
<comment type="cofactor">
    <cofactor evidence="1">
        <name>pyridoxal 5'-phosphate</name>
        <dbReference type="ChEBI" id="CHEBI:597326"/>
    </cofactor>
</comment>
<dbReference type="GO" id="GO:0030170">
    <property type="term" value="F:pyridoxal phosphate binding"/>
    <property type="evidence" value="ECO:0007669"/>
    <property type="project" value="InterPro"/>
</dbReference>
<dbReference type="AlphaFoldDB" id="A0LG82"/>
<dbReference type="RefSeq" id="WP_011697607.1">
    <property type="nucleotide sequence ID" value="NC_008554.1"/>
</dbReference>
<protein>
    <submittedName>
        <fullName evidence="7">L-threonine ammonia-lyase</fullName>
        <ecNumber evidence="7">4.3.1.19</ecNumber>
    </submittedName>
</protein>
<dbReference type="InterPro" id="IPR036052">
    <property type="entry name" value="TrpB-like_PALP_sf"/>
</dbReference>
<dbReference type="InterPro" id="IPR001926">
    <property type="entry name" value="TrpB-like_PALP"/>
</dbReference>
<reference evidence="7 8" key="1">
    <citation type="submission" date="2006-10" db="EMBL/GenBank/DDBJ databases">
        <title>Complete sequence of Syntrophobacter fumaroxidans MPOB.</title>
        <authorList>
            <consortium name="US DOE Joint Genome Institute"/>
            <person name="Copeland A."/>
            <person name="Lucas S."/>
            <person name="Lapidus A."/>
            <person name="Barry K."/>
            <person name="Detter J.C."/>
            <person name="Glavina del Rio T."/>
            <person name="Hammon N."/>
            <person name="Israni S."/>
            <person name="Pitluck S."/>
            <person name="Goltsman E.G."/>
            <person name="Martinez M."/>
            <person name="Schmutz J."/>
            <person name="Larimer F."/>
            <person name="Land M."/>
            <person name="Hauser L."/>
            <person name="Kyrpides N."/>
            <person name="Kim E."/>
            <person name="Boone D.R."/>
            <person name="Brockman F."/>
            <person name="Culley D."/>
            <person name="Ferry J."/>
            <person name="Gunsalus R."/>
            <person name="McInerney M.J."/>
            <person name="Morrison M."/>
            <person name="Plugge C."/>
            <person name="Rohlin L."/>
            <person name="Scholten J."/>
            <person name="Sieber J."/>
            <person name="Stams A.J.M."/>
            <person name="Worm P."/>
            <person name="Henstra A.M."/>
            <person name="Richardson P."/>
        </authorList>
    </citation>
    <scope>NUCLEOTIDE SEQUENCE [LARGE SCALE GENOMIC DNA]</scope>
    <source>
        <strain evidence="8">DSM 10017 / MPOB</strain>
    </source>
</reference>
<evidence type="ECO:0000313" key="8">
    <source>
        <dbReference type="Proteomes" id="UP000001784"/>
    </source>
</evidence>
<dbReference type="CDD" id="cd01562">
    <property type="entry name" value="Thr-dehyd"/>
    <property type="match status" value="1"/>
</dbReference>
<dbReference type="GO" id="GO:0006565">
    <property type="term" value="P:L-serine catabolic process"/>
    <property type="evidence" value="ECO:0007669"/>
    <property type="project" value="TreeGrafter"/>
</dbReference>
<comment type="catalytic activity">
    <reaction evidence="5">
        <text>L-serine = pyruvate + NH4(+)</text>
        <dbReference type="Rhea" id="RHEA:19169"/>
        <dbReference type="ChEBI" id="CHEBI:15361"/>
        <dbReference type="ChEBI" id="CHEBI:28938"/>
        <dbReference type="ChEBI" id="CHEBI:33384"/>
        <dbReference type="EC" id="4.3.1.17"/>
    </reaction>
</comment>
<dbReference type="OrthoDB" id="9811476at2"/>
<dbReference type="GO" id="GO:0003941">
    <property type="term" value="F:L-serine ammonia-lyase activity"/>
    <property type="evidence" value="ECO:0007669"/>
    <property type="project" value="UniProtKB-EC"/>
</dbReference>
<dbReference type="NCBIfam" id="TIGR01127">
    <property type="entry name" value="ilvA_1Cterm"/>
    <property type="match status" value="1"/>
</dbReference>
<dbReference type="Gene3D" id="3.40.50.1100">
    <property type="match status" value="2"/>
</dbReference>
<dbReference type="InterPro" id="IPR050147">
    <property type="entry name" value="Ser/Thr_Dehydratase"/>
</dbReference>
<dbReference type="PANTHER" id="PTHR48078">
    <property type="entry name" value="THREONINE DEHYDRATASE, MITOCHONDRIAL-RELATED"/>
    <property type="match status" value="1"/>
</dbReference>
<proteinExistence type="inferred from homology"/>
<evidence type="ECO:0000256" key="5">
    <source>
        <dbReference type="ARBA" id="ARBA00049406"/>
    </source>
</evidence>
<evidence type="ECO:0000256" key="4">
    <source>
        <dbReference type="ARBA" id="ARBA00023239"/>
    </source>
</evidence>
<keyword evidence="3" id="KW-0663">Pyridoxal phosphate</keyword>
<dbReference type="Pfam" id="PF00291">
    <property type="entry name" value="PALP"/>
    <property type="match status" value="1"/>
</dbReference>
<dbReference type="STRING" id="335543.Sfum_0736"/>
<name>A0LG82_SYNFM</name>
<evidence type="ECO:0000259" key="6">
    <source>
        <dbReference type="PROSITE" id="PS51671"/>
    </source>
</evidence>
<dbReference type="GO" id="GO:0006567">
    <property type="term" value="P:L-threonine catabolic process"/>
    <property type="evidence" value="ECO:0007669"/>
    <property type="project" value="InterPro"/>
</dbReference>
<dbReference type="HOGENOM" id="CLU_021152_4_1_7"/>
<evidence type="ECO:0000256" key="3">
    <source>
        <dbReference type="ARBA" id="ARBA00022898"/>
    </source>
</evidence>
<gene>
    <name evidence="7" type="ordered locus">Sfum_0736</name>
</gene>
<dbReference type="GO" id="GO:0009097">
    <property type="term" value="P:isoleucine biosynthetic process"/>
    <property type="evidence" value="ECO:0007669"/>
    <property type="project" value="TreeGrafter"/>
</dbReference>
<dbReference type="GO" id="GO:0004794">
    <property type="term" value="F:threonine deaminase activity"/>
    <property type="evidence" value="ECO:0007669"/>
    <property type="project" value="UniProtKB-EC"/>
</dbReference>
<dbReference type="PROSITE" id="PS51671">
    <property type="entry name" value="ACT"/>
    <property type="match status" value="1"/>
</dbReference>
<dbReference type="PROSITE" id="PS00165">
    <property type="entry name" value="DEHYDRATASE_SER_THR"/>
    <property type="match status" value="1"/>
</dbReference>
<evidence type="ECO:0000256" key="2">
    <source>
        <dbReference type="ARBA" id="ARBA00010869"/>
    </source>
</evidence>
<keyword evidence="8" id="KW-1185">Reference proteome</keyword>
<dbReference type="InterPro" id="IPR044561">
    <property type="entry name" value="ACT_ThrD-II-like"/>
</dbReference>
<dbReference type="KEGG" id="sfu:Sfum_0736"/>
<evidence type="ECO:0000313" key="7">
    <source>
        <dbReference type="EMBL" id="ABK16434.1"/>
    </source>
</evidence>
<accession>A0LG82</accession>
<dbReference type="FunFam" id="3.40.50.1100:FF:000007">
    <property type="entry name" value="L-threonine dehydratase catabolic TdcB"/>
    <property type="match status" value="1"/>
</dbReference>
<evidence type="ECO:0000256" key="1">
    <source>
        <dbReference type="ARBA" id="ARBA00001933"/>
    </source>
</evidence>
<organism evidence="7 8">
    <name type="scientific">Syntrophobacter fumaroxidans (strain DSM 10017 / MPOB)</name>
    <dbReference type="NCBI Taxonomy" id="335543"/>
    <lineage>
        <taxon>Bacteria</taxon>
        <taxon>Pseudomonadati</taxon>
        <taxon>Thermodesulfobacteriota</taxon>
        <taxon>Syntrophobacteria</taxon>
        <taxon>Syntrophobacterales</taxon>
        <taxon>Syntrophobacteraceae</taxon>
        <taxon>Syntrophobacter</taxon>
    </lineage>
</organism>
<dbReference type="EMBL" id="CP000478">
    <property type="protein sequence ID" value="ABK16434.1"/>
    <property type="molecule type" value="Genomic_DNA"/>
</dbReference>
<feature type="domain" description="ACT" evidence="6">
    <location>
        <begin position="335"/>
        <end position="414"/>
    </location>
</feature>
<keyword evidence="4 7" id="KW-0456">Lyase</keyword>
<dbReference type="Proteomes" id="UP000001784">
    <property type="component" value="Chromosome"/>
</dbReference>
<dbReference type="CDD" id="cd04886">
    <property type="entry name" value="ACT_ThrD-II-like"/>
    <property type="match status" value="1"/>
</dbReference>
<dbReference type="InParanoid" id="A0LG82"/>
<sequence>METTSRNAPILPSVIRKAAEALKGRVLRTPLVYSSTFSRLCGAKVYLKLENLQETGSFKLRGATWKIMSNLHRIGPDGVVAASAGNHAQGVALAASRAKLPSTVIMPEWASISKQEATRNYGAEVIIEGQSLSDAIRKAGQLVERGKTLIHPFDDPDVMAGQGTIGLEILEELPEPDLVVVPVGGGGLIGGIAVACRSVRPETRIVGVQAQACPSACRSLESGRVVSVEAQKSLADGITVKQVGALPFAVMKEMVDEIVLVEEDAIAAAVLMLLERKKLLAEGAGAVPLAALMSCSFEVPKGGTVVLVISGGNMDSPLLGRVLRKGLFRNGRIMRVSVCLDDIPGSLAGLLGVIARARANVLHIYHNRGARDLPVSMSMVELELETRGPEHSEEIGVQLRAGGYRIEWQPFVESCR</sequence>
<dbReference type="SUPFAM" id="SSF53686">
    <property type="entry name" value="Tryptophan synthase beta subunit-like PLP-dependent enzymes"/>
    <property type="match status" value="1"/>
</dbReference>
<dbReference type="InterPro" id="IPR005789">
    <property type="entry name" value="Thr_deHydtase_catblc"/>
</dbReference>